<evidence type="ECO:0000313" key="2">
    <source>
        <dbReference type="Proteomes" id="UP000654075"/>
    </source>
</evidence>
<name>A0A813GEQ8_POLGL</name>
<proteinExistence type="predicted"/>
<protein>
    <recommendedName>
        <fullName evidence="3">Protein arginine methyltransferase 10</fullName>
    </recommendedName>
</protein>
<dbReference type="Proteomes" id="UP000654075">
    <property type="component" value="Unassembled WGS sequence"/>
</dbReference>
<dbReference type="OMA" id="NECIYSF"/>
<sequence>MTIQGPVGGQTWEFSLRGWGLSNNDKLRLIPAQSTCSDNSNNPASDTAFKVGCPAQDGQGCSQATPTNIISATVATSINRALFITAIDVGQTQTQLTFSAKYTGILEVDDVITLDFDRIRVNGVSTMEKDVNDVLQMSPVARLQAYKISGEYEFQDNTGGKYLVGHRLGPVYTSSKALDDMKLTIPVGWISGENDFSWVGTPFTFTDDQGWFTRRNKLDTAVEIKGTQAVSNMKLCWGVYDAGGTVNTMFYHEAGQVSFYDPPPMASAAISLTTKQKEAVAPVVVSFKTLPTRSSYASATGETMLVIRFLDVSGKLEPMYFAQQSGERGVYEIPANEEVITANKRQNVCGRLFLELWSSDSEGFPMPLGCYYSKKLADLPPQGQSAQFFREITIVFGANNGLRQDREYQMVMNMNVKEIDVLENVVDLYAMCGAGGGCSRPYEVFEKGRAIASMATEQAASVSDPNLANNGFLIQRGSTTDAILNLSELNILQIRLTGGNGLAGIVAESFLRLYLWPLTSWNIGSAACSAECKPFHFNTKRCAGKVGCTPEEAVASSGKRNIVKIKLPTDMDTIDGETTHTIKITGLTLPSDGFFPTKIGVQLTRPDDSAPFYTQSTGYLMKFPEAGRSTGRLVVAGRSGSGPYPFKGDAENTLYLRLRLGATIWNVGRNNAAFVEINLPPGYGTCKVAGSGEAPQDLNIFGLKTAGYTNNNRGILAVSNDDGDWNNSAIRLCTYELSANNQAIYAGMVFYVGIQAANPGEAMPKLEDQNVWTIKLSSLGYFDPVGVENPAPKDMPLVPFISLAEEKTLGQEYWGGNAAIISKLNQELVQPGEFIRSCCGLTYSTRKTEEYLRIFFLTTVFVGQNGFIVFDAPEGFDFGASCSTQDLPERYYAFVGGSEFRTLKLKSMGACVGTRFPHTGPTYNRARLQVGGIIDAGSYYGFEIKVTHPTTYLTSQHTSWYLWTQDSNGYGLEGSDQTIKFNKFVGSSQQEFYHKSWGMYDGEPQNIGVQIINNRPMSTTGQATKAIVYPIMFPADTDTSLRITAPSGFRWAEDITATFGRRTNGTMDDFPVGTSGPVVQNGNQLVWKFLSVKGGQKMGFQAGISVPDFNPVVSSNSFFIEFGFNDESITKRLFSTVVEAQPVAALTNAAVDFATNLVNYQDNRISFAVQTVTELPANAGIVIKGSDTTTGFKLACPVMLLPDSDPLPSDVKCLFQIASDRAPQITLKAIKSPIPPGYYSFEMAAVNPETMSPAGEVGAWTFGTFMKVSEYPTAPSVDKELTAVGFRIDEILPDSRLLDVNQATRLATNRNDRPGKPNQLIFRFQMRKRPESDRTLSLKGPRGFEFYESCLEGLITEPNDVFGPNTLETWNPDYELWPKEYRPTKCSGKGREARIDIPTGLARRSMYVFRIAVQNNPMETPQFNKWSINFNDEASDPFDGFRIWTSTGMTVNPASTAKSAVGAGQVPTVIPVTFTFAPFNTIPPKPPGDTKGGLLLLTAPVGFEFVTISSRMLSAAGRVLLTSSECAMDLMKSDGSIVFGPSDFICEVQNKQRLLVILTGAKDIRSGDKYTIVVQVNNPAGVSFAGQWGMDSFSTYTAETDTALDESKVMGYPVNNVLNSFYVANTDRILNGNTKINDVDILIQLPDPLKDGDDLLIVGPKGFNLIGNPELANCNEFRWVGTTDPLPSTGPPGCSCDANMLCTARFAILENKDPSYPQNMDLNFKIATINPSKTPFLTDNYWKVHHMRGTEIKSSHVLKSWTINPQLEMVDVNLVGANLAATKESDIEIKFTPVTNAETLRIEAIFPTQFSFDRSTVALPYDINTKASEGSTIIINRGGFKANTPVTLRINAVRLGRAGGQTEFNIMTYADEEMTMKRDEKLAFKKGFRLPGLISVLGTPALKSMYQNSPAQYPVQSLFQPRANNKDDNNNEDAKAEFTVSFSKQVQASEKLIITCQGQGAYPLKKTPFVIIGTGQIETSVELDATGALQATLKPGRPSTEVALQADTPYTIIMLVTPERGVNTWRFDTNDGSAQPTNTNDGAQVGFSPVEMMTLGIEALRSPPRAIVTVTLTINPGVAIVRELIVIAPPGFAFDERAGGCGDMCMPGQALGSTGRRTATIASPTGEPLTGNQLKGLRIRVQTPEQTPSSTTWFVQGQGQGAGTTTGWGRGAGFIVTQMTGTTVTYPAVATVKRAQIAFTFALDVNAGNQISIVAPPGFLLTCSAEGSLKQISLPGGRPDCIDDPLQMRLDTTLTAGQYAFALSADLPPETPSVNTFNIIIRDQDNNVVDAAYSVMGMDIVNIAASDPTLAWSKSDPGQRTQITMGITFSRDTPGVKALLIMLPDKFIHDVQAPTDVQNLNRSDAQIFSRLTEGCLFVLLEQMAVPTSSGLTISSNKISLLKVIANNKNNSKTRNKQQKEQTDRGEMLSEPIVHEGEKYSHSTSTVHECLGCGC</sequence>
<accession>A0A813GEQ8</accession>
<reference evidence="1" key="1">
    <citation type="submission" date="2021-02" db="EMBL/GenBank/DDBJ databases">
        <authorList>
            <person name="Dougan E. K."/>
            <person name="Rhodes N."/>
            <person name="Thang M."/>
            <person name="Chan C."/>
        </authorList>
    </citation>
    <scope>NUCLEOTIDE SEQUENCE</scope>
</reference>
<dbReference type="EMBL" id="CAJNNV010028758">
    <property type="protein sequence ID" value="CAE8625665.1"/>
    <property type="molecule type" value="Genomic_DNA"/>
</dbReference>
<keyword evidence="2" id="KW-1185">Reference proteome</keyword>
<evidence type="ECO:0008006" key="3">
    <source>
        <dbReference type="Google" id="ProtNLM"/>
    </source>
</evidence>
<organism evidence="1 2">
    <name type="scientific">Polarella glacialis</name>
    <name type="common">Dinoflagellate</name>
    <dbReference type="NCBI Taxonomy" id="89957"/>
    <lineage>
        <taxon>Eukaryota</taxon>
        <taxon>Sar</taxon>
        <taxon>Alveolata</taxon>
        <taxon>Dinophyceae</taxon>
        <taxon>Suessiales</taxon>
        <taxon>Suessiaceae</taxon>
        <taxon>Polarella</taxon>
    </lineage>
</organism>
<dbReference type="OrthoDB" id="431602at2759"/>
<comment type="caution">
    <text evidence="1">The sequence shown here is derived from an EMBL/GenBank/DDBJ whole genome shotgun (WGS) entry which is preliminary data.</text>
</comment>
<evidence type="ECO:0000313" key="1">
    <source>
        <dbReference type="EMBL" id="CAE8625665.1"/>
    </source>
</evidence>
<gene>
    <name evidence="1" type="ORF">PGLA1383_LOCUS42647</name>
</gene>